<dbReference type="CDD" id="cd01188">
    <property type="entry name" value="INT_RitA_C_like"/>
    <property type="match status" value="1"/>
</dbReference>
<proteinExistence type="inferred from homology"/>
<feature type="domain" description="Core-binding (CB)" evidence="6">
    <location>
        <begin position="109"/>
        <end position="192"/>
    </location>
</feature>
<dbReference type="InterPro" id="IPR011010">
    <property type="entry name" value="DNA_brk_join_enz"/>
</dbReference>
<dbReference type="OrthoDB" id="9785687at2"/>
<keyword evidence="8" id="KW-1185">Reference proteome</keyword>
<keyword evidence="3" id="KW-0233">DNA recombination</keyword>
<dbReference type="Pfam" id="PF00589">
    <property type="entry name" value="Phage_integrase"/>
    <property type="match status" value="1"/>
</dbReference>
<evidence type="ECO:0000313" key="8">
    <source>
        <dbReference type="Proteomes" id="UP000279029"/>
    </source>
</evidence>
<reference evidence="7 8" key="1">
    <citation type="submission" date="2018-09" db="EMBL/GenBank/DDBJ databases">
        <authorList>
            <person name="Postec A."/>
        </authorList>
    </citation>
    <scope>NUCLEOTIDE SEQUENCE [LARGE SCALE GENOMIC DNA]</scope>
    <source>
        <strain evidence="7">70B-A</strain>
    </source>
</reference>
<dbReference type="InterPro" id="IPR010998">
    <property type="entry name" value="Integrase_recombinase_N"/>
</dbReference>
<evidence type="ECO:0000259" key="5">
    <source>
        <dbReference type="PROSITE" id="PS51898"/>
    </source>
</evidence>
<organism evidence="7 8">
    <name type="scientific">Petrocella atlantisensis</name>
    <dbReference type="NCBI Taxonomy" id="2173034"/>
    <lineage>
        <taxon>Bacteria</taxon>
        <taxon>Bacillati</taxon>
        <taxon>Bacillota</taxon>
        <taxon>Clostridia</taxon>
        <taxon>Lachnospirales</taxon>
        <taxon>Vallitaleaceae</taxon>
        <taxon>Petrocella</taxon>
    </lineage>
</organism>
<dbReference type="InterPro" id="IPR013762">
    <property type="entry name" value="Integrase-like_cat_sf"/>
</dbReference>
<evidence type="ECO:0000259" key="6">
    <source>
        <dbReference type="PROSITE" id="PS51900"/>
    </source>
</evidence>
<accession>A0A3P7Q1R0</accession>
<sequence length="412" mass="47618">MMRQIKVTNLCKELENKLVELGYSEDSMRRYRKVFQEFTEYAGDCDYSQSIGTDFLVTKFNQLGGFVTSGENSKNEMYYFRVIRSLAEYYNFGILFRRHDFHGEIVWPEAFKEVTENFIKQKVEYGRSHNYITRINTTVTELILLLDAANVYDLNGITAKLISRYVESLVGLAPGTIAWRISILRQYFKYAYLNKYVDYTIEYYLPQAPQSSRLKLPNVWTEDQIQSLISAIDTTNPVGKRDYAMMLIAARLGMRIGDIINLKIDDIDWFSKQLSIIQNKTKEPLTLPIPNDVGWAIIDYLKNGRPITDCENIFVVHNAPYKGKPFKSTLGHNFNKALKRAGIPVEKTKHCGWHSLRHSLATNLLQNNVGVNMISDILGHSDPQVAKHYLRVDMKGLKKCTLELEVKDYVRE</sequence>
<dbReference type="RefSeq" id="WP_125138266.1">
    <property type="nucleotide sequence ID" value="NZ_LR130778.1"/>
</dbReference>
<dbReference type="InterPro" id="IPR044068">
    <property type="entry name" value="CB"/>
</dbReference>
<keyword evidence="2 4" id="KW-0238">DNA-binding</keyword>
<dbReference type="PROSITE" id="PS51898">
    <property type="entry name" value="TYR_RECOMBINASE"/>
    <property type="match status" value="1"/>
</dbReference>
<evidence type="ECO:0000256" key="2">
    <source>
        <dbReference type="ARBA" id="ARBA00023125"/>
    </source>
</evidence>
<evidence type="ECO:0000256" key="4">
    <source>
        <dbReference type="PROSITE-ProRule" id="PRU01248"/>
    </source>
</evidence>
<dbReference type="Proteomes" id="UP000279029">
    <property type="component" value="Chromosome"/>
</dbReference>
<dbReference type="PROSITE" id="PS51900">
    <property type="entry name" value="CB"/>
    <property type="match status" value="1"/>
</dbReference>
<dbReference type="PANTHER" id="PTHR30349:SF41">
    <property type="entry name" value="INTEGRASE_RECOMBINASE PROTEIN MJ0367-RELATED"/>
    <property type="match status" value="1"/>
</dbReference>
<dbReference type="InterPro" id="IPR050090">
    <property type="entry name" value="Tyrosine_recombinase_XerCD"/>
</dbReference>
<evidence type="ECO:0008006" key="9">
    <source>
        <dbReference type="Google" id="ProtNLM"/>
    </source>
</evidence>
<name>A0A3P7Q1R0_9FIRM</name>
<evidence type="ECO:0000256" key="1">
    <source>
        <dbReference type="ARBA" id="ARBA00008857"/>
    </source>
</evidence>
<dbReference type="GO" id="GO:0006310">
    <property type="term" value="P:DNA recombination"/>
    <property type="evidence" value="ECO:0007669"/>
    <property type="project" value="UniProtKB-KW"/>
</dbReference>
<dbReference type="GO" id="GO:0015074">
    <property type="term" value="P:DNA integration"/>
    <property type="evidence" value="ECO:0007669"/>
    <property type="project" value="InterPro"/>
</dbReference>
<evidence type="ECO:0000313" key="7">
    <source>
        <dbReference type="EMBL" id="VDN49271.1"/>
    </source>
</evidence>
<feature type="domain" description="Tyr recombinase" evidence="5">
    <location>
        <begin position="215"/>
        <end position="402"/>
    </location>
</feature>
<protein>
    <recommendedName>
        <fullName evidence="9">Tyr recombinase domain-containing protein</fullName>
    </recommendedName>
</protein>
<dbReference type="PANTHER" id="PTHR30349">
    <property type="entry name" value="PHAGE INTEGRASE-RELATED"/>
    <property type="match status" value="1"/>
</dbReference>
<dbReference type="KEGG" id="cbar:PATL70BA_3344"/>
<gene>
    <name evidence="7" type="ORF">PATL70BA_3344</name>
</gene>
<comment type="similarity">
    <text evidence="1">Belongs to the 'phage' integrase family.</text>
</comment>
<dbReference type="EMBL" id="LR130778">
    <property type="protein sequence ID" value="VDN49271.1"/>
    <property type="molecule type" value="Genomic_DNA"/>
</dbReference>
<dbReference type="Gene3D" id="1.10.443.10">
    <property type="entry name" value="Intergrase catalytic core"/>
    <property type="match status" value="1"/>
</dbReference>
<dbReference type="SUPFAM" id="SSF56349">
    <property type="entry name" value="DNA breaking-rejoining enzymes"/>
    <property type="match status" value="1"/>
</dbReference>
<dbReference type="GO" id="GO:0003677">
    <property type="term" value="F:DNA binding"/>
    <property type="evidence" value="ECO:0007669"/>
    <property type="project" value="UniProtKB-UniRule"/>
</dbReference>
<evidence type="ECO:0000256" key="3">
    <source>
        <dbReference type="ARBA" id="ARBA00023172"/>
    </source>
</evidence>
<dbReference type="InterPro" id="IPR002104">
    <property type="entry name" value="Integrase_catalytic"/>
</dbReference>
<dbReference type="Gene3D" id="1.10.150.130">
    <property type="match status" value="1"/>
</dbReference>
<dbReference type="AlphaFoldDB" id="A0A3P7Q1R0"/>